<comment type="caution">
    <text evidence="1">The sequence shown here is derived from an EMBL/GenBank/DDBJ whole genome shotgun (WGS) entry which is preliminary data.</text>
</comment>
<evidence type="ECO:0000313" key="1">
    <source>
        <dbReference type="EMBL" id="GAF69888.1"/>
    </source>
</evidence>
<name>X0RM72_9ZZZZ</name>
<gene>
    <name evidence="1" type="ORF">S01H1_10212</name>
</gene>
<feature type="non-terminal residue" evidence="1">
    <location>
        <position position="1"/>
    </location>
</feature>
<sequence>EQEYCLLAAKRLHLAELDTTIQGYQDGVFWERNTLSTQKQNHRKKNTEQLSKNLALRVL</sequence>
<organism evidence="1">
    <name type="scientific">marine sediment metagenome</name>
    <dbReference type="NCBI Taxonomy" id="412755"/>
    <lineage>
        <taxon>unclassified sequences</taxon>
        <taxon>metagenomes</taxon>
        <taxon>ecological metagenomes</taxon>
    </lineage>
</organism>
<dbReference type="EMBL" id="BARS01005213">
    <property type="protein sequence ID" value="GAF69888.1"/>
    <property type="molecule type" value="Genomic_DNA"/>
</dbReference>
<dbReference type="AlphaFoldDB" id="X0RM72"/>
<proteinExistence type="predicted"/>
<protein>
    <submittedName>
        <fullName evidence="1">Uncharacterized protein</fullName>
    </submittedName>
</protein>
<accession>X0RM72</accession>
<reference evidence="1" key="1">
    <citation type="journal article" date="2014" name="Front. Microbiol.">
        <title>High frequency of phylogenetically diverse reductive dehalogenase-homologous genes in deep subseafloor sedimentary metagenomes.</title>
        <authorList>
            <person name="Kawai M."/>
            <person name="Futagami T."/>
            <person name="Toyoda A."/>
            <person name="Takaki Y."/>
            <person name="Nishi S."/>
            <person name="Hori S."/>
            <person name="Arai W."/>
            <person name="Tsubouchi T."/>
            <person name="Morono Y."/>
            <person name="Uchiyama I."/>
            <person name="Ito T."/>
            <person name="Fujiyama A."/>
            <person name="Inagaki F."/>
            <person name="Takami H."/>
        </authorList>
    </citation>
    <scope>NUCLEOTIDE SEQUENCE</scope>
    <source>
        <strain evidence="1">Expedition CK06-06</strain>
    </source>
</reference>